<feature type="repeat" description="CXXCXGXG motif" evidence="12">
    <location>
        <begin position="213"/>
        <end position="220"/>
    </location>
</feature>
<feature type="binding site" evidence="12">
    <location>
        <position position="216"/>
    </location>
    <ligand>
        <name>Zn(2+)</name>
        <dbReference type="ChEBI" id="CHEBI:29105"/>
        <label>1</label>
    </ligand>
</feature>
<dbReference type="SUPFAM" id="SSF49493">
    <property type="entry name" value="HSP40/DnaJ peptide-binding domain"/>
    <property type="match status" value="2"/>
</dbReference>
<feature type="binding site" evidence="12">
    <location>
        <position position="173"/>
    </location>
    <ligand>
        <name>Zn(2+)</name>
        <dbReference type="ChEBI" id="CHEBI:29105"/>
        <label>2</label>
    </ligand>
</feature>
<dbReference type="InterPro" id="IPR001623">
    <property type="entry name" value="DnaJ_domain"/>
</dbReference>
<dbReference type="InterPro" id="IPR036869">
    <property type="entry name" value="J_dom_sf"/>
</dbReference>
<feature type="domain" description="J" evidence="14">
    <location>
        <begin position="5"/>
        <end position="70"/>
    </location>
</feature>
<dbReference type="CDD" id="cd10719">
    <property type="entry name" value="DnaJ_zf"/>
    <property type="match status" value="1"/>
</dbReference>
<keyword evidence="3 12" id="KW-0479">Metal-binding</keyword>
<dbReference type="Pfam" id="PF00684">
    <property type="entry name" value="DnaJ_CXXCXGXG"/>
    <property type="match status" value="1"/>
</dbReference>
<dbReference type="SMART" id="SM00271">
    <property type="entry name" value="DnaJ"/>
    <property type="match status" value="1"/>
</dbReference>
<dbReference type="InterPro" id="IPR012724">
    <property type="entry name" value="DnaJ"/>
</dbReference>
<dbReference type="STRING" id="1465490.SAMN05444277_103102"/>
<feature type="binding site" evidence="12">
    <location>
        <position position="202"/>
    </location>
    <ligand>
        <name>Zn(2+)</name>
        <dbReference type="ChEBI" id="CHEBI:29105"/>
        <label>2</label>
    </ligand>
</feature>
<dbReference type="PANTHER" id="PTHR43096">
    <property type="entry name" value="DNAJ HOMOLOG 1, MITOCHONDRIAL-RELATED"/>
    <property type="match status" value="1"/>
</dbReference>
<dbReference type="GO" id="GO:0031072">
    <property type="term" value="F:heat shock protein binding"/>
    <property type="evidence" value="ECO:0007669"/>
    <property type="project" value="InterPro"/>
</dbReference>
<comment type="function">
    <text evidence="9 12">Participates actively in the response to hyperosmotic and heat shock by preventing the aggregation of stress-denatured proteins and by disaggregating proteins, also in an autonomous, DnaK-independent fashion. Unfolded proteins bind initially to DnaJ; upon interaction with the DnaJ-bound protein, DnaK hydrolyzes its bound ATP, resulting in the formation of a stable complex. GrpE releases ADP from DnaK; ATP binding to DnaK triggers the release of the substrate protein, thus completing the reaction cycle. Several rounds of ATP-dependent interactions between DnaJ, DnaK and GrpE are required for fully efficient folding. Also involved, together with DnaK and GrpE, in the DNA replication of plasmids through activation of initiation proteins.</text>
</comment>
<dbReference type="NCBIfam" id="NF008035">
    <property type="entry name" value="PRK10767.1"/>
    <property type="match status" value="1"/>
</dbReference>
<dbReference type="PROSITE" id="PS51188">
    <property type="entry name" value="ZF_CR"/>
    <property type="match status" value="1"/>
</dbReference>
<dbReference type="InterPro" id="IPR008971">
    <property type="entry name" value="HSP40/DnaJ_pept-bd"/>
</dbReference>
<dbReference type="PROSITE" id="PS50076">
    <property type="entry name" value="DNAJ_2"/>
    <property type="match status" value="1"/>
</dbReference>
<dbReference type="NCBIfam" id="TIGR02349">
    <property type="entry name" value="DnaJ_bact"/>
    <property type="match status" value="1"/>
</dbReference>
<dbReference type="PRINTS" id="PR00625">
    <property type="entry name" value="JDOMAIN"/>
</dbReference>
<evidence type="ECO:0000256" key="10">
    <source>
        <dbReference type="ARBA" id="ARBA00061004"/>
    </source>
</evidence>
<dbReference type="CDD" id="cd06257">
    <property type="entry name" value="DnaJ"/>
    <property type="match status" value="1"/>
</dbReference>
<feature type="zinc finger region" description="CR-type" evidence="13">
    <location>
        <begin position="143"/>
        <end position="225"/>
    </location>
</feature>
<dbReference type="GO" id="GO:0042026">
    <property type="term" value="P:protein refolding"/>
    <property type="evidence" value="ECO:0007669"/>
    <property type="project" value="TreeGrafter"/>
</dbReference>
<dbReference type="GO" id="GO:0006260">
    <property type="term" value="P:DNA replication"/>
    <property type="evidence" value="ECO:0007669"/>
    <property type="project" value="UniProtKB-KW"/>
</dbReference>
<dbReference type="PANTHER" id="PTHR43096:SF48">
    <property type="entry name" value="CHAPERONE PROTEIN DNAJ"/>
    <property type="match status" value="1"/>
</dbReference>
<sequence length="386" mass="41826">MTKRDYYEILSVTKTASGDEIKKAYRKVAMQYHPDRNPGNAEAEEKFKEAAEAYEVLSDPDKKAKYDRYGHAAFAPGSGGFSGSQNVNMEDIFSQFGDIFGDDIFGSFFGGGRRSSGGGRGHGTRGSNLRIKLKLNYEEMAKGVTKNIKVKKYVPCTTCNGSGAKDKGSIQTCSTCGGSGQVRKVTNTFLGQMQTVSTCPTCNGEGSTITSKCSACKGEGRVYGEETVNINIPAGVQEGMQLSLSGKGNAGERGGMPGDLIVLIEEEAHKELQRDGLNVAYELHISFPDAVFGTQVEVPTIDGRAKIKIPPGTQSGKIFRLKGKGFPEVNGYGRGDQLIHVNVWTPQHVTHEEKEMLNQLNGSPNFKPQPGKSEKSFFDKVKEVFS</sequence>
<dbReference type="Gene3D" id="2.10.230.10">
    <property type="entry name" value="Heat shock protein DnaJ, cysteine-rich domain"/>
    <property type="match status" value="1"/>
</dbReference>
<keyword evidence="4 12" id="KW-0677">Repeat</keyword>
<dbReference type="InterPro" id="IPR002939">
    <property type="entry name" value="DnaJ_C"/>
</dbReference>
<dbReference type="FunFam" id="2.60.260.20:FF:000005">
    <property type="entry name" value="Chaperone protein dnaJ 1, mitochondrial"/>
    <property type="match status" value="1"/>
</dbReference>
<evidence type="ECO:0000259" key="15">
    <source>
        <dbReference type="PROSITE" id="PS51188"/>
    </source>
</evidence>
<dbReference type="FunFam" id="2.10.230.10:FF:000002">
    <property type="entry name" value="Molecular chaperone DnaJ"/>
    <property type="match status" value="1"/>
</dbReference>
<keyword evidence="7 12" id="KW-0346">Stress response</keyword>
<dbReference type="GO" id="GO:0005524">
    <property type="term" value="F:ATP binding"/>
    <property type="evidence" value="ECO:0007669"/>
    <property type="project" value="InterPro"/>
</dbReference>
<evidence type="ECO:0000313" key="17">
    <source>
        <dbReference type="Proteomes" id="UP000199031"/>
    </source>
</evidence>
<keyword evidence="8 12" id="KW-0143">Chaperone</keyword>
<evidence type="ECO:0000256" key="11">
    <source>
        <dbReference type="ARBA" id="ARBA00067609"/>
    </source>
</evidence>
<reference evidence="16 17" key="1">
    <citation type="submission" date="2016-10" db="EMBL/GenBank/DDBJ databases">
        <authorList>
            <person name="de Groot N.N."/>
        </authorList>
    </citation>
    <scope>NUCLEOTIDE SEQUENCE [LARGE SCALE GENOMIC DNA]</scope>
    <source>
        <strain evidence="16 17">DSM 28286</strain>
    </source>
</reference>
<evidence type="ECO:0000313" key="16">
    <source>
        <dbReference type="EMBL" id="SFP90908.1"/>
    </source>
</evidence>
<feature type="repeat" description="CXXCXGXG motif" evidence="12">
    <location>
        <begin position="173"/>
        <end position="180"/>
    </location>
</feature>
<accession>A0A1I5U6I3</accession>
<keyword evidence="1 12" id="KW-0963">Cytoplasm</keyword>
<evidence type="ECO:0000256" key="12">
    <source>
        <dbReference type="HAMAP-Rule" id="MF_01152"/>
    </source>
</evidence>
<feature type="binding site" evidence="12">
    <location>
        <position position="159"/>
    </location>
    <ligand>
        <name>Zn(2+)</name>
        <dbReference type="ChEBI" id="CHEBI:29105"/>
        <label>1</label>
    </ligand>
</feature>
<feature type="repeat" description="CXXCXGXG motif" evidence="12">
    <location>
        <begin position="199"/>
        <end position="206"/>
    </location>
</feature>
<keyword evidence="2 12" id="KW-0235">DNA replication</keyword>
<dbReference type="PROSITE" id="PS00636">
    <property type="entry name" value="DNAJ_1"/>
    <property type="match status" value="1"/>
</dbReference>
<dbReference type="SUPFAM" id="SSF57938">
    <property type="entry name" value="DnaJ/Hsp40 cysteine-rich domain"/>
    <property type="match status" value="1"/>
</dbReference>
<organism evidence="16 17">
    <name type="scientific">Parafilimonas terrae</name>
    <dbReference type="NCBI Taxonomy" id="1465490"/>
    <lineage>
        <taxon>Bacteria</taxon>
        <taxon>Pseudomonadati</taxon>
        <taxon>Bacteroidota</taxon>
        <taxon>Chitinophagia</taxon>
        <taxon>Chitinophagales</taxon>
        <taxon>Chitinophagaceae</taxon>
        <taxon>Parafilimonas</taxon>
    </lineage>
</organism>
<dbReference type="Proteomes" id="UP000199031">
    <property type="component" value="Unassembled WGS sequence"/>
</dbReference>
<dbReference type="InterPro" id="IPR001305">
    <property type="entry name" value="HSP_DnaJ_Cys-rich_dom"/>
</dbReference>
<evidence type="ECO:0000256" key="9">
    <source>
        <dbReference type="ARBA" id="ARBA00053423"/>
    </source>
</evidence>
<evidence type="ECO:0000256" key="8">
    <source>
        <dbReference type="ARBA" id="ARBA00023186"/>
    </source>
</evidence>
<keyword evidence="5 12" id="KW-0863">Zinc-finger</keyword>
<dbReference type="SUPFAM" id="SSF46565">
    <property type="entry name" value="Chaperone J-domain"/>
    <property type="match status" value="1"/>
</dbReference>
<evidence type="ECO:0000256" key="6">
    <source>
        <dbReference type="ARBA" id="ARBA00022833"/>
    </source>
</evidence>
<evidence type="ECO:0000256" key="2">
    <source>
        <dbReference type="ARBA" id="ARBA00022705"/>
    </source>
</evidence>
<comment type="domain">
    <text evidence="12">The J domain is necessary and sufficient to stimulate DnaK ATPase activity. Zinc center 1 plays an important role in the autonomous, DnaK-independent chaperone activity of DnaJ. Zinc center 2 is essential for interaction with DnaK and for DnaJ activity.</text>
</comment>
<dbReference type="OrthoDB" id="9779889at2"/>
<evidence type="ECO:0000256" key="7">
    <source>
        <dbReference type="ARBA" id="ARBA00023016"/>
    </source>
</evidence>
<dbReference type="GO" id="GO:0051082">
    <property type="term" value="F:unfolded protein binding"/>
    <property type="evidence" value="ECO:0007669"/>
    <property type="project" value="UniProtKB-UniRule"/>
</dbReference>
<protein>
    <recommendedName>
        <fullName evidence="11 12">Chaperone protein DnaJ</fullName>
    </recommendedName>
</protein>
<dbReference type="CDD" id="cd10747">
    <property type="entry name" value="DnaJ_C"/>
    <property type="match status" value="1"/>
</dbReference>
<dbReference type="InterPro" id="IPR018253">
    <property type="entry name" value="DnaJ_domain_CS"/>
</dbReference>
<comment type="subunit">
    <text evidence="12">Homodimer.</text>
</comment>
<dbReference type="GO" id="GO:0009408">
    <property type="term" value="P:response to heat"/>
    <property type="evidence" value="ECO:0007669"/>
    <property type="project" value="InterPro"/>
</dbReference>
<feature type="domain" description="CR-type" evidence="15">
    <location>
        <begin position="143"/>
        <end position="225"/>
    </location>
</feature>
<dbReference type="EMBL" id="FOXQ01000003">
    <property type="protein sequence ID" value="SFP90908.1"/>
    <property type="molecule type" value="Genomic_DNA"/>
</dbReference>
<feature type="binding site" evidence="12">
    <location>
        <position position="176"/>
    </location>
    <ligand>
        <name>Zn(2+)</name>
        <dbReference type="ChEBI" id="CHEBI:29105"/>
        <label>2</label>
    </ligand>
</feature>
<gene>
    <name evidence="12" type="primary">dnaJ</name>
    <name evidence="16" type="ORF">SAMN05444277_103102</name>
</gene>
<dbReference type="FunFam" id="1.10.287.110:FF:000034">
    <property type="entry name" value="Chaperone protein DnaJ"/>
    <property type="match status" value="1"/>
</dbReference>
<dbReference type="RefSeq" id="WP_090656532.1">
    <property type="nucleotide sequence ID" value="NZ_FOXQ01000003.1"/>
</dbReference>
<dbReference type="Gene3D" id="1.10.287.110">
    <property type="entry name" value="DnaJ domain"/>
    <property type="match status" value="1"/>
</dbReference>
<comment type="subcellular location">
    <subcellularLocation>
        <location evidence="12">Cytoplasm</location>
    </subcellularLocation>
</comment>
<dbReference type="HAMAP" id="MF_01152">
    <property type="entry name" value="DnaJ"/>
    <property type="match status" value="1"/>
</dbReference>
<keyword evidence="17" id="KW-1185">Reference proteome</keyword>
<dbReference type="InterPro" id="IPR036410">
    <property type="entry name" value="HSP_DnaJ_Cys-rich_dom_sf"/>
</dbReference>
<evidence type="ECO:0000256" key="13">
    <source>
        <dbReference type="PROSITE-ProRule" id="PRU00546"/>
    </source>
</evidence>
<dbReference type="Gene3D" id="2.60.260.20">
    <property type="entry name" value="Urease metallochaperone UreE, N-terminal domain"/>
    <property type="match status" value="2"/>
</dbReference>
<proteinExistence type="inferred from homology"/>
<evidence type="ECO:0000256" key="1">
    <source>
        <dbReference type="ARBA" id="ARBA00022490"/>
    </source>
</evidence>
<feature type="repeat" description="CXXCXGXG motif" evidence="12">
    <location>
        <begin position="156"/>
        <end position="163"/>
    </location>
</feature>
<evidence type="ECO:0000256" key="5">
    <source>
        <dbReference type="ARBA" id="ARBA00022771"/>
    </source>
</evidence>
<comment type="cofactor">
    <cofactor evidence="12">
        <name>Zn(2+)</name>
        <dbReference type="ChEBI" id="CHEBI:29105"/>
    </cofactor>
    <text evidence="12">Binds 2 Zn(2+) ions per monomer.</text>
</comment>
<evidence type="ECO:0000259" key="14">
    <source>
        <dbReference type="PROSITE" id="PS50076"/>
    </source>
</evidence>
<feature type="binding site" evidence="12">
    <location>
        <position position="156"/>
    </location>
    <ligand>
        <name>Zn(2+)</name>
        <dbReference type="ChEBI" id="CHEBI:29105"/>
        <label>1</label>
    </ligand>
</feature>
<evidence type="ECO:0000256" key="3">
    <source>
        <dbReference type="ARBA" id="ARBA00022723"/>
    </source>
</evidence>
<dbReference type="Pfam" id="PF00226">
    <property type="entry name" value="DnaJ"/>
    <property type="match status" value="1"/>
</dbReference>
<dbReference type="AlphaFoldDB" id="A0A1I5U6I3"/>
<dbReference type="GO" id="GO:0008270">
    <property type="term" value="F:zinc ion binding"/>
    <property type="evidence" value="ECO:0007669"/>
    <property type="project" value="UniProtKB-UniRule"/>
</dbReference>
<feature type="binding site" evidence="12">
    <location>
        <position position="199"/>
    </location>
    <ligand>
        <name>Zn(2+)</name>
        <dbReference type="ChEBI" id="CHEBI:29105"/>
        <label>2</label>
    </ligand>
</feature>
<name>A0A1I5U6I3_9BACT</name>
<evidence type="ECO:0000256" key="4">
    <source>
        <dbReference type="ARBA" id="ARBA00022737"/>
    </source>
</evidence>
<dbReference type="Pfam" id="PF01556">
    <property type="entry name" value="DnaJ_C"/>
    <property type="match status" value="1"/>
</dbReference>
<dbReference type="GO" id="GO:0005737">
    <property type="term" value="C:cytoplasm"/>
    <property type="evidence" value="ECO:0007669"/>
    <property type="project" value="UniProtKB-SubCell"/>
</dbReference>
<keyword evidence="6 12" id="KW-0862">Zinc</keyword>
<comment type="similarity">
    <text evidence="10 12">Belongs to the DnaJ family.</text>
</comment>
<feature type="binding site" evidence="12">
    <location>
        <position position="213"/>
    </location>
    <ligand>
        <name>Zn(2+)</name>
        <dbReference type="ChEBI" id="CHEBI:29105"/>
        <label>1</label>
    </ligand>
</feature>